<sequence>MAKKIIDTLIELFSLEGRVGIVTGGSKGIGLAISLLLADAGAKVYAVSRTGKVEDEPHPTNKNIIHVPLDITGKNEAKKLITEIGNEEGLDFLVNNAGITYKGKAEKFDLDQWDFIHKVNVDAVFYLSQFAYPYLKESKFIGRIVNISSMAAHLGFSEVVPYCSTKAAVLGITRGLAVEWVNDNMLVNSVAPGWFPSKMTQQVMDEERKKKILNRMPLHRFGETKDIGAMVLFLLSNGAKYITGQDFAVDGGALSYGY</sequence>
<gene>
    <name evidence="2" type="ORF">S12H4_03111</name>
</gene>
<dbReference type="FunFam" id="3.40.50.720:FF:000084">
    <property type="entry name" value="Short-chain dehydrogenase reductase"/>
    <property type="match status" value="1"/>
</dbReference>
<dbReference type="PANTHER" id="PTHR42879">
    <property type="entry name" value="3-OXOACYL-(ACYL-CARRIER-PROTEIN) REDUCTASE"/>
    <property type="match status" value="1"/>
</dbReference>
<evidence type="ECO:0000256" key="1">
    <source>
        <dbReference type="ARBA" id="ARBA00006484"/>
    </source>
</evidence>
<dbReference type="PRINTS" id="PR00081">
    <property type="entry name" value="GDHRDH"/>
</dbReference>
<dbReference type="PANTHER" id="PTHR42879:SF2">
    <property type="entry name" value="3-OXOACYL-[ACYL-CARRIER-PROTEIN] REDUCTASE FABG"/>
    <property type="match status" value="1"/>
</dbReference>
<comment type="similarity">
    <text evidence="1">Belongs to the short-chain dehydrogenases/reductases (SDR) family.</text>
</comment>
<reference evidence="2" key="1">
    <citation type="journal article" date="2014" name="Front. Microbiol.">
        <title>High frequency of phylogenetically diverse reductive dehalogenase-homologous genes in deep subseafloor sedimentary metagenomes.</title>
        <authorList>
            <person name="Kawai M."/>
            <person name="Futagami T."/>
            <person name="Toyoda A."/>
            <person name="Takaki Y."/>
            <person name="Nishi S."/>
            <person name="Hori S."/>
            <person name="Arai W."/>
            <person name="Tsubouchi T."/>
            <person name="Morono Y."/>
            <person name="Uchiyama I."/>
            <person name="Ito T."/>
            <person name="Fujiyama A."/>
            <person name="Inagaki F."/>
            <person name="Takami H."/>
        </authorList>
    </citation>
    <scope>NUCLEOTIDE SEQUENCE</scope>
    <source>
        <strain evidence="2">Expedition CK06-06</strain>
    </source>
</reference>
<organism evidence="2">
    <name type="scientific">marine sediment metagenome</name>
    <dbReference type="NCBI Taxonomy" id="412755"/>
    <lineage>
        <taxon>unclassified sequences</taxon>
        <taxon>metagenomes</taxon>
        <taxon>ecological metagenomes</taxon>
    </lineage>
</organism>
<comment type="caution">
    <text evidence="2">The sequence shown here is derived from an EMBL/GenBank/DDBJ whole genome shotgun (WGS) entry which is preliminary data.</text>
</comment>
<dbReference type="Pfam" id="PF13561">
    <property type="entry name" value="adh_short_C2"/>
    <property type="match status" value="1"/>
</dbReference>
<dbReference type="SUPFAM" id="SSF51735">
    <property type="entry name" value="NAD(P)-binding Rossmann-fold domains"/>
    <property type="match status" value="1"/>
</dbReference>
<dbReference type="Gene3D" id="3.40.50.720">
    <property type="entry name" value="NAD(P)-binding Rossmann-like Domain"/>
    <property type="match status" value="1"/>
</dbReference>
<dbReference type="CDD" id="cd05233">
    <property type="entry name" value="SDR_c"/>
    <property type="match status" value="1"/>
</dbReference>
<dbReference type="InterPro" id="IPR036291">
    <property type="entry name" value="NAD(P)-bd_dom_sf"/>
</dbReference>
<dbReference type="PROSITE" id="PS00061">
    <property type="entry name" value="ADH_SHORT"/>
    <property type="match status" value="1"/>
</dbReference>
<dbReference type="InterPro" id="IPR002347">
    <property type="entry name" value="SDR_fam"/>
</dbReference>
<proteinExistence type="inferred from homology"/>
<dbReference type="InterPro" id="IPR050259">
    <property type="entry name" value="SDR"/>
</dbReference>
<protein>
    <submittedName>
        <fullName evidence="2">Uncharacterized protein</fullName>
    </submittedName>
</protein>
<dbReference type="AlphaFoldDB" id="X1SQU4"/>
<dbReference type="PRINTS" id="PR00080">
    <property type="entry name" value="SDRFAMILY"/>
</dbReference>
<dbReference type="EMBL" id="BARW01000841">
    <property type="protein sequence ID" value="GAI70194.1"/>
    <property type="molecule type" value="Genomic_DNA"/>
</dbReference>
<name>X1SQU4_9ZZZZ</name>
<dbReference type="InterPro" id="IPR020904">
    <property type="entry name" value="Sc_DH/Rdtase_CS"/>
</dbReference>
<evidence type="ECO:0000313" key="2">
    <source>
        <dbReference type="EMBL" id="GAI70194.1"/>
    </source>
</evidence>
<accession>X1SQU4</accession>
<dbReference type="GO" id="GO:0032787">
    <property type="term" value="P:monocarboxylic acid metabolic process"/>
    <property type="evidence" value="ECO:0007669"/>
    <property type="project" value="UniProtKB-ARBA"/>
</dbReference>